<organism evidence="4 5">
    <name type="scientific">Cyclospora cayetanensis</name>
    <dbReference type="NCBI Taxonomy" id="88456"/>
    <lineage>
        <taxon>Eukaryota</taxon>
        <taxon>Sar</taxon>
        <taxon>Alveolata</taxon>
        <taxon>Apicomplexa</taxon>
        <taxon>Conoidasida</taxon>
        <taxon>Coccidia</taxon>
        <taxon>Eucoccidiorida</taxon>
        <taxon>Eimeriorina</taxon>
        <taxon>Eimeriidae</taxon>
        <taxon>Cyclospora</taxon>
    </lineage>
</organism>
<gene>
    <name evidence="4" type="ORF">cyc_08878</name>
</gene>
<proteinExistence type="predicted"/>
<evidence type="ECO:0000256" key="2">
    <source>
        <dbReference type="ARBA" id="ARBA00022737"/>
    </source>
</evidence>
<feature type="region of interest" description="Disordered" evidence="3">
    <location>
        <begin position="227"/>
        <end position="248"/>
    </location>
</feature>
<dbReference type="PANTHER" id="PTHR46093">
    <property type="entry name" value="ACYL-COA-BINDING DOMAIN-CONTAINING PROTEIN 5"/>
    <property type="match status" value="1"/>
</dbReference>
<comment type="caution">
    <text evidence="4">The sequence shown here is derived from an EMBL/GenBank/DDBJ whole genome shotgun (WGS) entry which is preliminary data.</text>
</comment>
<evidence type="ECO:0000313" key="4">
    <source>
        <dbReference type="EMBL" id="OEH77670.1"/>
    </source>
</evidence>
<keyword evidence="5" id="KW-1185">Reference proteome</keyword>
<dbReference type="SUPFAM" id="SSF50965">
    <property type="entry name" value="Galactose oxidase, central domain"/>
    <property type="match status" value="1"/>
</dbReference>
<dbReference type="PANTHER" id="PTHR46093:SF18">
    <property type="entry name" value="FIBRONECTIN TYPE-III DOMAIN-CONTAINING PROTEIN"/>
    <property type="match status" value="1"/>
</dbReference>
<keyword evidence="1" id="KW-0880">Kelch repeat</keyword>
<dbReference type="Pfam" id="PF24681">
    <property type="entry name" value="Kelch_KLHDC2_KLHL20_DRC7"/>
    <property type="match status" value="1"/>
</dbReference>
<dbReference type="InParanoid" id="A0A1D3D2K2"/>
<dbReference type="AlphaFoldDB" id="A0A1D3D2K2"/>
<dbReference type="Proteomes" id="UP000095192">
    <property type="component" value="Unassembled WGS sequence"/>
</dbReference>
<name>A0A1D3D2K2_9EIME</name>
<dbReference type="SUPFAM" id="SSF117281">
    <property type="entry name" value="Kelch motif"/>
    <property type="match status" value="1"/>
</dbReference>
<dbReference type="EMBL" id="JROU02001019">
    <property type="protein sequence ID" value="OEH77670.1"/>
    <property type="molecule type" value="Genomic_DNA"/>
</dbReference>
<dbReference type="VEuPathDB" id="ToxoDB:LOC34624460"/>
<dbReference type="InterPro" id="IPR015915">
    <property type="entry name" value="Kelch-typ_b-propeller"/>
</dbReference>
<accession>A0A1D3D2K2</accession>
<evidence type="ECO:0000313" key="5">
    <source>
        <dbReference type="Proteomes" id="UP000095192"/>
    </source>
</evidence>
<evidence type="ECO:0000256" key="1">
    <source>
        <dbReference type="ARBA" id="ARBA00022441"/>
    </source>
</evidence>
<dbReference type="InterPro" id="IPR011043">
    <property type="entry name" value="Gal_Oxase/kelch_b-propeller"/>
</dbReference>
<evidence type="ECO:0000256" key="3">
    <source>
        <dbReference type="SAM" id="MobiDB-lite"/>
    </source>
</evidence>
<protein>
    <submittedName>
        <fullName evidence="4">Ras family domain-containing protein</fullName>
    </submittedName>
</protein>
<sequence>MTKLPVYVPVGRRPRNLVLSVCDFKLHQQAGPAGGSFRAGAAPPEASSGPPGRVGCKLIVGRGTQLLLHGGADETGCYGDLHAIELEKAACTELLVGGFSKPTGRYGHSLCAHGEVAILFGGLAEAESATQQLKATPPPFLTDRARWNHQAQPTADLFTLQLDELEWMQPETEGQAPQPRAFHAAAICEDALLIFGGVLDSAFSEVCRCCKLLLLWMLRLQGDDPIRPSGEACGEERQRTEEASTEELSANGVSEDLRFILRGASPAPRYGHAMARVPKKNRCIMFGGEEDGGTLWCLDLNFAYHGPRSSNSSNKNLLPGGNVNLLQKVEASWSRIETYRTGPQSRRFHSLALIGAERLVIFGGVAVSKPQDPTGFYVLDLNACRWRRPMYEGSACLSGAGEAVLHDKLILFGGASVTHSIRHLSGSPAPAEAKDASNLPVGAVCLYLRTKGLSAAREFGVFACRSTWRFASPQSRCLRLAACLSEAA</sequence>
<dbReference type="VEuPathDB" id="ToxoDB:cyc_08878"/>
<dbReference type="Gene3D" id="2.120.10.80">
    <property type="entry name" value="Kelch-type beta propeller"/>
    <property type="match status" value="2"/>
</dbReference>
<reference evidence="4 5" key="1">
    <citation type="journal article" date="2016" name="BMC Genomics">
        <title>Comparative genomics reveals Cyclospora cayetanensis possesses coccidia-like metabolism and invasion components but unique surface antigens.</title>
        <authorList>
            <person name="Liu S."/>
            <person name="Wang L."/>
            <person name="Zheng H."/>
            <person name="Xu Z."/>
            <person name="Roellig D.M."/>
            <person name="Li N."/>
            <person name="Frace M.A."/>
            <person name="Tang K."/>
            <person name="Arrowood M.J."/>
            <person name="Moss D.M."/>
            <person name="Zhang L."/>
            <person name="Feng Y."/>
            <person name="Xiao L."/>
        </authorList>
    </citation>
    <scope>NUCLEOTIDE SEQUENCE [LARGE SCALE GENOMIC DNA]</scope>
    <source>
        <strain evidence="4 5">CHN_HEN01</strain>
    </source>
</reference>
<keyword evidence="2" id="KW-0677">Repeat</keyword>